<keyword evidence="2" id="KW-1185">Reference proteome</keyword>
<evidence type="ECO:0000313" key="1">
    <source>
        <dbReference type="EMBL" id="KAK5776208.1"/>
    </source>
</evidence>
<dbReference type="Proteomes" id="UP001358586">
    <property type="component" value="Chromosome 12"/>
</dbReference>
<sequence length="87" mass="9643">MGITVVQSKVLYGPGVFPHRNRTRCVLLTQEIELRRKPKNHTVDVTRACAWPCAKHGNVVDKGMAIRKTQSCGGVSMALWATRARPS</sequence>
<evidence type="ECO:0000313" key="2">
    <source>
        <dbReference type="Proteomes" id="UP001358586"/>
    </source>
</evidence>
<proteinExistence type="predicted"/>
<organism evidence="1 2">
    <name type="scientific">Gossypium arboreum</name>
    <name type="common">Tree cotton</name>
    <name type="synonym">Gossypium nanking</name>
    <dbReference type="NCBI Taxonomy" id="29729"/>
    <lineage>
        <taxon>Eukaryota</taxon>
        <taxon>Viridiplantae</taxon>
        <taxon>Streptophyta</taxon>
        <taxon>Embryophyta</taxon>
        <taxon>Tracheophyta</taxon>
        <taxon>Spermatophyta</taxon>
        <taxon>Magnoliopsida</taxon>
        <taxon>eudicotyledons</taxon>
        <taxon>Gunneridae</taxon>
        <taxon>Pentapetalae</taxon>
        <taxon>rosids</taxon>
        <taxon>malvids</taxon>
        <taxon>Malvales</taxon>
        <taxon>Malvaceae</taxon>
        <taxon>Malvoideae</taxon>
        <taxon>Gossypium</taxon>
    </lineage>
</organism>
<accession>A0ABR0MQY2</accession>
<comment type="caution">
    <text evidence="1">The sequence shown here is derived from an EMBL/GenBank/DDBJ whole genome shotgun (WGS) entry which is preliminary data.</text>
</comment>
<protein>
    <submittedName>
        <fullName evidence="1">Uncharacterized protein</fullName>
    </submittedName>
</protein>
<gene>
    <name evidence="1" type="ORF">PVK06_044167</name>
</gene>
<reference evidence="1 2" key="1">
    <citation type="submission" date="2023-03" db="EMBL/GenBank/DDBJ databases">
        <title>WGS of Gossypium arboreum.</title>
        <authorList>
            <person name="Yu D."/>
        </authorList>
    </citation>
    <scope>NUCLEOTIDE SEQUENCE [LARGE SCALE GENOMIC DNA]</scope>
    <source>
        <tissue evidence="1">Leaf</tissue>
    </source>
</reference>
<name>A0ABR0MQY2_GOSAR</name>
<dbReference type="EMBL" id="JARKNE010000012">
    <property type="protein sequence ID" value="KAK5776208.1"/>
    <property type="molecule type" value="Genomic_DNA"/>
</dbReference>